<evidence type="ECO:0000256" key="9">
    <source>
        <dbReference type="SAM" id="Coils"/>
    </source>
</evidence>
<feature type="region of interest" description="Disordered" evidence="10">
    <location>
        <begin position="914"/>
        <end position="937"/>
    </location>
</feature>
<evidence type="ECO:0000256" key="10">
    <source>
        <dbReference type="SAM" id="MobiDB-lite"/>
    </source>
</evidence>
<evidence type="ECO:0000256" key="6">
    <source>
        <dbReference type="ARBA" id="ARBA00023006"/>
    </source>
</evidence>
<dbReference type="GO" id="GO:0060090">
    <property type="term" value="F:molecular adaptor activity"/>
    <property type="evidence" value="ECO:0007669"/>
    <property type="project" value="TreeGrafter"/>
</dbReference>
<dbReference type="GO" id="GO:0034727">
    <property type="term" value="P:piecemeal microautophagy of the nucleus"/>
    <property type="evidence" value="ECO:0007669"/>
    <property type="project" value="TreeGrafter"/>
</dbReference>
<keyword evidence="7 9" id="KW-0175">Coiled coil</keyword>
<evidence type="ECO:0000256" key="8">
    <source>
        <dbReference type="RuleBase" id="RU367075"/>
    </source>
</evidence>
<dbReference type="EMBL" id="CAIF01000220">
    <property type="protein sequence ID" value="CCH45974.1"/>
    <property type="molecule type" value="Genomic_DNA"/>
</dbReference>
<accession>K0KWW1</accession>
<dbReference type="PANTHER" id="PTHR13222:SF1">
    <property type="entry name" value="RB1-INDUCIBLE COILED-COIL PROTEIN 1"/>
    <property type="match status" value="1"/>
</dbReference>
<evidence type="ECO:0000256" key="4">
    <source>
        <dbReference type="ARBA" id="ARBA00022448"/>
    </source>
</evidence>
<dbReference type="GO" id="GO:0019901">
    <property type="term" value="F:protein kinase binding"/>
    <property type="evidence" value="ECO:0007669"/>
    <property type="project" value="TreeGrafter"/>
</dbReference>
<comment type="similarity">
    <text evidence="2 8">Belongs to the ATG11 family.</text>
</comment>
<keyword evidence="14" id="KW-1185">Reference proteome</keyword>
<keyword evidence="8" id="KW-0472">Membrane</keyword>
<evidence type="ECO:0000256" key="5">
    <source>
        <dbReference type="ARBA" id="ARBA00022927"/>
    </source>
</evidence>
<dbReference type="GO" id="GO:0061709">
    <property type="term" value="P:reticulophagy"/>
    <property type="evidence" value="ECO:0007669"/>
    <property type="project" value="TreeGrafter"/>
</dbReference>
<reference evidence="13 14" key="1">
    <citation type="journal article" date="2012" name="Eukaryot. Cell">
        <title>Draft genome sequence of Wickerhamomyces ciferrii NRRL Y-1031 F-60-10.</title>
        <authorList>
            <person name="Schneider J."/>
            <person name="Andrea H."/>
            <person name="Blom J."/>
            <person name="Jaenicke S."/>
            <person name="Ruckert C."/>
            <person name="Schorsch C."/>
            <person name="Szczepanowski R."/>
            <person name="Farwick M."/>
            <person name="Goesmann A."/>
            <person name="Puhler A."/>
            <person name="Schaffer S."/>
            <person name="Tauch A."/>
            <person name="Kohler T."/>
            <person name="Brinkrolf K."/>
        </authorList>
    </citation>
    <scope>NUCLEOTIDE SEQUENCE [LARGE SCALE GENOMIC DNA]</scope>
    <source>
        <strain evidence="14">ATCC 14091 / BCRC 22168 / CBS 111 / JCM 3599 / NBRC 0793 / NRRL Y-1031 F-60-10</strain>
    </source>
</reference>
<keyword evidence="8" id="KW-0926">Vacuole</keyword>
<name>K0KWW1_WICCF</name>
<dbReference type="HOGENOM" id="CLU_272501_0_0_1"/>
<sequence>MEMSESIQVINAHTGESVGINRYYYVTLDELRKFCSNQFNIPSNQLFLISPFGYKIKKTSSLEEINEIYVYDTNLFSNSNSNSQSSEFIKSYISSQFPEVFDNLIQPINSPLLDVDLNKISNAKNSRQMISLLTTNLGWVAAIQSDTLLFHKRIIELSDRIRILFKALRVATQYIDSFYHEIKKNYDSTFDFVISLQQQSLNLSWKDHYKKLKYISLVSDDQTALSTLVNQRELDNQAHQSIKETNNVTNELLGFKNNIENSKNIRLNSEKELDTIETETLRLITHFESIDELKDLNLLADKVQSDTKHLLSKNKSTLDDIDVEIILETFQTHKSEFVEKIYNSSLNIFKIFGNLKSLFLKLQIDLTKQLQILTTAQTDLISVKESLKNMSKKIETIQSLESSLSQTADLPLLYGLYIVEDIRRSEWLQEMKSLASKTIENFASIREREVKYRTQWVKNFGSILKLLNYNISSFNSGNIATFDLNINEDSSIKTLGSFIKEDVLNYIDQLKNIGYNPDNINVITRALNDLPLRRSRIKLSDSGGLDNTPSDQAIKGYKARIKKLESLLHQEQFKNFNQWPSQTNDSRLSALSRYSLVFDKSQNKSQFRPNSGTIEPHHIPGSSKVVSPSIERSVSPPSVNSHSAELITARSENEDLKKKIQKMKDTIEATNQELKSVRDEFSSHYSESQGLIKQLETLKDQHSVELSSLKTQIDDLENKSFESKRLTTKQKNDISKLEELLNERNTFIDELKQTNYEKIEELETKLNDALNKKSDSYYDLESDFEKFKTEHYEQIKSLESQVNLKSSDQSESHKELEEAYEKLQTEYNTKIKDLEDQLHSIKEDKHTSVEDLENQFEKLETDHDFKISTLKTEHEEEIKHHKSLLEKKGEELSQKQIPDVSEELKRLKQELETQKAENNKLQEALNSKDKEIEDSRSENEEQKVVIADLKRETIEIKNLTEQKDQLVLTNLDLNKEIDKFKNDYTSLASMKNDLLENMSNRENEFAREKKSHQGEIESLKMKLEELEKLQDEYEAKQSSIINDRQTILQLVIIINSLIIKAKDLSEIVYNDYGSFCATLRSMGLLAVRNDNGEVNIIRVKGLRKLGETTDFSTTLDRTTNGMKSDLEQEAFKFLSWVELPDLKSIQDLNLENEEESSFESLDLVVDNIIENYNLDKFEDKYLTFVNHITNLSPLYKSSISKRFKEVENLAKRELKENKRFKELQSTKISIRDFKVDDLVLFLPTRSTLNNANGQSQTNNAWAAFNDTGDMKYLLKNDLKIQPSRQWIIAKILQIEQAENDKNEYQITAEEVIL</sequence>
<dbReference type="InterPro" id="IPR019460">
    <property type="entry name" value="Atg11_C"/>
</dbReference>
<dbReference type="GO" id="GO:0000422">
    <property type="term" value="P:autophagy of mitochondrion"/>
    <property type="evidence" value="ECO:0007669"/>
    <property type="project" value="TreeGrafter"/>
</dbReference>
<feature type="compositionally biased region" description="Polar residues" evidence="10">
    <location>
        <begin position="603"/>
        <end position="613"/>
    </location>
</feature>
<dbReference type="InParanoid" id="K0KWW1"/>
<feature type="compositionally biased region" description="Polar residues" evidence="10">
    <location>
        <begin position="624"/>
        <end position="643"/>
    </location>
</feature>
<comment type="caution">
    <text evidence="13">The sequence shown here is derived from an EMBL/GenBank/DDBJ whole genome shotgun (WGS) entry which is preliminary data.</text>
</comment>
<evidence type="ECO:0000259" key="12">
    <source>
        <dbReference type="Pfam" id="PF10377"/>
    </source>
</evidence>
<evidence type="ECO:0000259" key="11">
    <source>
        <dbReference type="Pfam" id="PF04108"/>
    </source>
</evidence>
<dbReference type="Pfam" id="PF10377">
    <property type="entry name" value="ATG11"/>
    <property type="match status" value="1"/>
</dbReference>
<evidence type="ECO:0000256" key="2">
    <source>
        <dbReference type="ARBA" id="ARBA00009729"/>
    </source>
</evidence>
<dbReference type="GO" id="GO:0034045">
    <property type="term" value="C:phagophore assembly site membrane"/>
    <property type="evidence" value="ECO:0007669"/>
    <property type="project" value="UniProtKB-SubCell"/>
</dbReference>
<dbReference type="GO" id="GO:1903599">
    <property type="term" value="P:positive regulation of autophagy of mitochondrion"/>
    <property type="evidence" value="ECO:0007669"/>
    <property type="project" value="UniProtKB-UniRule"/>
</dbReference>
<dbReference type="GO" id="GO:0000045">
    <property type="term" value="P:autophagosome assembly"/>
    <property type="evidence" value="ECO:0007669"/>
    <property type="project" value="UniProtKB-UniRule"/>
</dbReference>
<evidence type="ECO:0000256" key="7">
    <source>
        <dbReference type="ARBA" id="ARBA00023054"/>
    </source>
</evidence>
<protein>
    <recommendedName>
        <fullName evidence="3 8">Autophagy-related protein 11</fullName>
    </recommendedName>
</protein>
<evidence type="ECO:0000256" key="1">
    <source>
        <dbReference type="ARBA" id="ARBA00004148"/>
    </source>
</evidence>
<evidence type="ECO:0000313" key="13">
    <source>
        <dbReference type="EMBL" id="CCH45974.1"/>
    </source>
</evidence>
<dbReference type="Pfam" id="PF04108">
    <property type="entry name" value="ATG17_like"/>
    <property type="match status" value="1"/>
</dbReference>
<dbReference type="STRING" id="1206466.K0KWW1"/>
<dbReference type="GO" id="GO:0034517">
    <property type="term" value="P:ribophagy"/>
    <property type="evidence" value="ECO:0007669"/>
    <property type="project" value="TreeGrafter"/>
</dbReference>
<dbReference type="PANTHER" id="PTHR13222">
    <property type="entry name" value="RB1-INDUCIBLE COILED-COIL"/>
    <property type="match status" value="1"/>
</dbReference>
<organism evidence="13 14">
    <name type="scientific">Wickerhamomyces ciferrii (strain ATCC 14091 / BCRC 22168 / CBS 111 / JCM 3599 / NBRC 0793 / NRRL Y-1031 F-60-10)</name>
    <name type="common">Yeast</name>
    <name type="synonym">Pichia ciferrii</name>
    <dbReference type="NCBI Taxonomy" id="1206466"/>
    <lineage>
        <taxon>Eukaryota</taxon>
        <taxon>Fungi</taxon>
        <taxon>Dikarya</taxon>
        <taxon>Ascomycota</taxon>
        <taxon>Saccharomycotina</taxon>
        <taxon>Saccharomycetes</taxon>
        <taxon>Phaffomycetales</taxon>
        <taxon>Wickerhamomycetaceae</taxon>
        <taxon>Wickerhamomyces</taxon>
    </lineage>
</organism>
<keyword evidence="5 8" id="KW-0653">Protein transport</keyword>
<dbReference type="GO" id="GO:0005774">
    <property type="term" value="C:vacuolar membrane"/>
    <property type="evidence" value="ECO:0007669"/>
    <property type="project" value="UniProtKB-SubCell"/>
</dbReference>
<keyword evidence="6 8" id="KW-0072">Autophagy</keyword>
<dbReference type="InterPro" id="IPR045326">
    <property type="entry name" value="ATG17-like_dom"/>
</dbReference>
<evidence type="ECO:0000313" key="14">
    <source>
        <dbReference type="Proteomes" id="UP000009328"/>
    </source>
</evidence>
<comment type="function">
    <text evidence="8">Involved in cytoplasm to vacuole transport (Cvt), pexophagy, mitophagy and nucleophagy. Recruits mitochondria for their selective degradation via autophagy (mitophagy) during starvation. Works as scaffold proteins that recruit ATG proteins to the pre-autophagosome (PAS), the site of vesicle/autophagosome formation. Required for the Cvt vesicles completion.</text>
</comment>
<feature type="domain" description="Autophagy protein ATG17-like" evidence="11">
    <location>
        <begin position="128"/>
        <end position="464"/>
    </location>
</feature>
<proteinExistence type="inferred from homology"/>
<dbReference type="GO" id="GO:0015031">
    <property type="term" value="P:protein transport"/>
    <property type="evidence" value="ECO:0007669"/>
    <property type="project" value="UniProtKB-KW"/>
</dbReference>
<evidence type="ECO:0000256" key="3">
    <source>
        <dbReference type="ARBA" id="ARBA00013804"/>
    </source>
</evidence>
<feature type="coiled-coil region" evidence="9">
    <location>
        <begin position="1009"/>
        <end position="1043"/>
    </location>
</feature>
<gene>
    <name evidence="13" type="ORF">BN7_5561</name>
</gene>
<keyword evidence="4 8" id="KW-0813">Transport</keyword>
<dbReference type="Proteomes" id="UP000009328">
    <property type="component" value="Unassembled WGS sequence"/>
</dbReference>
<dbReference type="InterPro" id="IPR040040">
    <property type="entry name" value="ATG11"/>
</dbReference>
<dbReference type="FunCoup" id="K0KWW1">
    <property type="interactions" value="161"/>
</dbReference>
<comment type="subcellular location">
    <subcellularLocation>
        <location evidence="8">Preautophagosomal structure membrane</location>
        <topology evidence="8">Peripheral membrane protein</topology>
    </subcellularLocation>
    <subcellularLocation>
        <location evidence="1 8">Vacuole membrane</location>
        <topology evidence="1 8">Peripheral membrane protein</topology>
    </subcellularLocation>
    <text evidence="8">During pexophagy, accumulates in the vacuolar membrane region, where the peroxisomes contact the vacuole.</text>
</comment>
<feature type="domain" description="Autophagy-related protein 11 C-terminal" evidence="12">
    <location>
        <begin position="1197"/>
        <end position="1302"/>
    </location>
</feature>
<dbReference type="eggNOG" id="ENOG502QVZE">
    <property type="taxonomic scope" value="Eukaryota"/>
</dbReference>
<feature type="region of interest" description="Disordered" evidence="10">
    <location>
        <begin position="603"/>
        <end position="644"/>
    </location>
</feature>
<dbReference type="GO" id="GO:1990316">
    <property type="term" value="C:Atg1/ULK1 kinase complex"/>
    <property type="evidence" value="ECO:0007669"/>
    <property type="project" value="TreeGrafter"/>
</dbReference>
<comment type="subunit">
    <text evidence="8">Homodimer.</text>
</comment>